<name>F8PQ35_SERL3</name>
<dbReference type="InParanoid" id="F8PQ35"/>
<dbReference type="EMBL" id="GL945477">
    <property type="protein sequence ID" value="EGO01500.1"/>
    <property type="molecule type" value="Genomic_DNA"/>
</dbReference>
<organism evidence="2">
    <name type="scientific">Serpula lacrymans var. lacrymans (strain S7.3)</name>
    <name type="common">Dry rot fungus</name>
    <dbReference type="NCBI Taxonomy" id="936435"/>
    <lineage>
        <taxon>Eukaryota</taxon>
        <taxon>Fungi</taxon>
        <taxon>Dikarya</taxon>
        <taxon>Basidiomycota</taxon>
        <taxon>Agaricomycotina</taxon>
        <taxon>Agaricomycetes</taxon>
        <taxon>Agaricomycetidae</taxon>
        <taxon>Boletales</taxon>
        <taxon>Coniophorineae</taxon>
        <taxon>Serpulaceae</taxon>
        <taxon>Serpula</taxon>
    </lineage>
</organism>
<evidence type="ECO:0000313" key="1">
    <source>
        <dbReference type="EMBL" id="EGO01500.1"/>
    </source>
</evidence>
<gene>
    <name evidence="1" type="ORF">SERLA73DRAFT_176806</name>
</gene>
<protein>
    <submittedName>
        <fullName evidence="1">Uncharacterized protein</fullName>
    </submittedName>
</protein>
<evidence type="ECO:0000313" key="2">
    <source>
        <dbReference type="Proteomes" id="UP000008063"/>
    </source>
</evidence>
<dbReference type="HOGENOM" id="CLU_2470464_0_0_1"/>
<dbReference type="Proteomes" id="UP000008063">
    <property type="component" value="Unassembled WGS sequence"/>
</dbReference>
<reference evidence="2" key="1">
    <citation type="journal article" date="2011" name="Science">
        <title>The plant cell wall-decomposing machinery underlies the functional diversity of forest fungi.</title>
        <authorList>
            <person name="Eastwood D.C."/>
            <person name="Floudas D."/>
            <person name="Binder M."/>
            <person name="Majcherczyk A."/>
            <person name="Schneider P."/>
            <person name="Aerts A."/>
            <person name="Asiegbu F.O."/>
            <person name="Baker S.E."/>
            <person name="Barry K."/>
            <person name="Bendiksby M."/>
            <person name="Blumentritt M."/>
            <person name="Coutinho P.M."/>
            <person name="Cullen D."/>
            <person name="de Vries R.P."/>
            <person name="Gathman A."/>
            <person name="Goodell B."/>
            <person name="Henrissat B."/>
            <person name="Ihrmark K."/>
            <person name="Kauserud H."/>
            <person name="Kohler A."/>
            <person name="LaButti K."/>
            <person name="Lapidus A."/>
            <person name="Lavin J.L."/>
            <person name="Lee Y.-H."/>
            <person name="Lindquist E."/>
            <person name="Lilly W."/>
            <person name="Lucas S."/>
            <person name="Morin E."/>
            <person name="Murat C."/>
            <person name="Oguiza J.A."/>
            <person name="Park J."/>
            <person name="Pisabarro A.G."/>
            <person name="Riley R."/>
            <person name="Rosling A."/>
            <person name="Salamov A."/>
            <person name="Schmidt O."/>
            <person name="Schmutz J."/>
            <person name="Skrede I."/>
            <person name="Stenlid J."/>
            <person name="Wiebenga A."/>
            <person name="Xie X."/>
            <person name="Kuees U."/>
            <person name="Hibbett D.S."/>
            <person name="Hoffmeister D."/>
            <person name="Hoegberg N."/>
            <person name="Martin F."/>
            <person name="Grigoriev I.V."/>
            <person name="Watkinson S.C."/>
        </authorList>
    </citation>
    <scope>NUCLEOTIDE SEQUENCE [LARGE SCALE GENOMIC DNA]</scope>
    <source>
        <strain evidence="2">strain S7.3</strain>
    </source>
</reference>
<keyword evidence="2" id="KW-1185">Reference proteome</keyword>
<sequence>MNGFVIKPSQENRSFINASFFIPHSSFIHASFRLASQRTHPSSRIKDSGSYTRRTPIPTKHLFFFLCLLHSQLYTWDLGVGALKGDRR</sequence>
<proteinExistence type="predicted"/>
<accession>F8PQ35</accession>
<dbReference type="AlphaFoldDB" id="F8PQ35"/>